<feature type="region of interest" description="Disordered" evidence="1">
    <location>
        <begin position="413"/>
        <end position="441"/>
    </location>
</feature>
<dbReference type="CDD" id="cd00085">
    <property type="entry name" value="HNHc"/>
    <property type="match status" value="1"/>
</dbReference>
<evidence type="ECO:0000313" key="3">
    <source>
        <dbReference type="Proteomes" id="UP000193577"/>
    </source>
</evidence>
<evidence type="ECO:0000256" key="1">
    <source>
        <dbReference type="SAM" id="MobiDB-lite"/>
    </source>
</evidence>
<sequence>MRTIQREDFDGPCDAVDAGLAAALDLPLDALTTVERLDLLHRIERWRRLLPALEHSLIDELRHATPEELGGRLAWVLADRLHITRGEARGRIAHTEDLVERRTLDGQPLEPVLPHTATAQRSGAISPAHVEVIRTFWHHLPHKVDWEAAAEAERHLAELATRFRPDELKQLADRMTDCLDQDGEYSDAERSRRRGLVLGKQDSDGMSSLKGELTPLARAALDAVLARWAAPGMANPDDDTPCLDGTPSQEAIDNDRRSAAQRNHDALTALATAMLASGKLGDLNGLPASIVVTTTLADLEAAAGSEINTGAKAHTGGGTWMPMSEVIGLAARSHHYLAVFDGAKPLALYHGRRLANAAQRLLLYATERGCTHPGCPVPANLTEVHHITPYSRQPRTHADELTLRCRPHHRLLDDGWDTRKNGHDDVETIPPATLDHGQPRVNRYHHPEKLLYETGGGHPDDEDDEPS</sequence>
<dbReference type="RefSeq" id="WP_069393289.1">
    <property type="nucleotide sequence ID" value="NZ_AP022594.1"/>
</dbReference>
<dbReference type="EMBL" id="NCXO01000055">
    <property type="protein sequence ID" value="OSC28349.1"/>
    <property type="molecule type" value="Genomic_DNA"/>
</dbReference>
<accession>A0A7I7SG01</accession>
<dbReference type="OrthoDB" id="4419061at2"/>
<gene>
    <name evidence="2" type="ORF">B8W67_17685</name>
</gene>
<feature type="compositionally biased region" description="Basic and acidic residues" evidence="1">
    <location>
        <begin position="413"/>
        <end position="426"/>
    </location>
</feature>
<proteinExistence type="predicted"/>
<comment type="caution">
    <text evidence="2">The sequence shown here is derived from an EMBL/GenBank/DDBJ whole genome shotgun (WGS) entry which is preliminary data.</text>
</comment>
<organism evidence="2 3">
    <name type="scientific">Mycolicibacillus koreensis</name>
    <dbReference type="NCBI Taxonomy" id="1069220"/>
    <lineage>
        <taxon>Bacteria</taxon>
        <taxon>Bacillati</taxon>
        <taxon>Actinomycetota</taxon>
        <taxon>Actinomycetes</taxon>
        <taxon>Mycobacteriales</taxon>
        <taxon>Mycobacteriaceae</taxon>
        <taxon>Mycolicibacillus</taxon>
    </lineage>
</organism>
<reference evidence="2 3" key="1">
    <citation type="submission" date="2017-04" db="EMBL/GenBank/DDBJ databases">
        <title>The new phylogeny of genus Mycobacterium.</title>
        <authorList>
            <person name="Tortoli E."/>
            <person name="Trovato A."/>
            <person name="Cirillo D.M."/>
        </authorList>
    </citation>
    <scope>NUCLEOTIDE SEQUENCE [LARGE SCALE GENOMIC DNA]</scope>
    <source>
        <strain evidence="2 3">KCTC 19819</strain>
    </source>
</reference>
<protein>
    <submittedName>
        <fullName evidence="2">Uncharacterized protein</fullName>
    </submittedName>
</protein>
<dbReference type="InterPro" id="IPR003870">
    <property type="entry name" value="DUF222"/>
</dbReference>
<name>A0A7I7SG01_9MYCO</name>
<dbReference type="SMART" id="SM00507">
    <property type="entry name" value="HNHc"/>
    <property type="match status" value="1"/>
</dbReference>
<dbReference type="Proteomes" id="UP000193577">
    <property type="component" value="Unassembled WGS sequence"/>
</dbReference>
<dbReference type="InterPro" id="IPR003615">
    <property type="entry name" value="HNH_nuc"/>
</dbReference>
<dbReference type="AlphaFoldDB" id="A0A7I7SG01"/>
<feature type="region of interest" description="Disordered" evidence="1">
    <location>
        <begin position="182"/>
        <end position="203"/>
    </location>
</feature>
<dbReference type="Pfam" id="PF02720">
    <property type="entry name" value="DUF222"/>
    <property type="match status" value="1"/>
</dbReference>
<evidence type="ECO:0000313" key="2">
    <source>
        <dbReference type="EMBL" id="OSC28349.1"/>
    </source>
</evidence>
<keyword evidence="3" id="KW-1185">Reference proteome</keyword>